<name>A0A9W4ES70_BACTO</name>
<dbReference type="EMBL" id="AP014864">
    <property type="protein sequence ID" value="BAR81494.1"/>
    <property type="molecule type" value="Genomic_DNA"/>
</dbReference>
<accession>A0A9W4ES70</accession>
<proteinExistence type="predicted"/>
<gene>
    <name evidence="1" type="ORF">KNN_00619</name>
</gene>
<organism evidence="1 2">
    <name type="scientific">Bacillus thuringiensis subsp. tolworthi</name>
    <dbReference type="NCBI Taxonomy" id="1442"/>
    <lineage>
        <taxon>Bacteria</taxon>
        <taxon>Bacillati</taxon>
        <taxon>Bacillota</taxon>
        <taxon>Bacilli</taxon>
        <taxon>Bacillales</taxon>
        <taxon>Bacillaceae</taxon>
        <taxon>Bacillus</taxon>
        <taxon>Bacillus cereus group</taxon>
    </lineage>
</organism>
<sequence length="116" mass="13514">MEQDINETSLKRLSPICDTFNLDLDEIRRDIKKVVTRTEMDVAMVVGGFRTIILKLFYKRKDNVSYSQVKADIYDVMRKLSKPEKGAFAHRLVGGHCHAMLLYLMDEYEKEILALE</sequence>
<protein>
    <submittedName>
        <fullName evidence="1">Uncharacterized protein</fullName>
    </submittedName>
</protein>
<reference evidence="1 2" key="1">
    <citation type="submission" date="2015-05" db="EMBL/GenBank/DDBJ databases">
        <title>Whole genome sequence of Bacillus thuringiensis serovar tolworthi Pasteur Institute Standard strain.</title>
        <authorList>
            <person name="Kanda K."/>
            <person name="Nakashima K."/>
            <person name="Nagano Y."/>
        </authorList>
    </citation>
    <scope>NUCLEOTIDE SEQUENCE [LARGE SCALE GENOMIC DNA]</scope>
    <source>
        <strain evidence="1 2">Pasteur Institute Standard strain</strain>
    </source>
</reference>
<evidence type="ECO:0000313" key="2">
    <source>
        <dbReference type="Proteomes" id="UP000055316"/>
    </source>
</evidence>
<dbReference type="Proteomes" id="UP000055316">
    <property type="component" value="Chromosome"/>
</dbReference>
<evidence type="ECO:0000313" key="1">
    <source>
        <dbReference type="EMBL" id="BAR81494.1"/>
    </source>
</evidence>
<dbReference type="AlphaFoldDB" id="A0A9W4ES70"/>